<name>A0A344TK36_9BACT</name>
<dbReference type="AlphaFoldDB" id="A0A344TK36"/>
<organism evidence="1 2">
    <name type="scientific">Runella rosea</name>
    <dbReference type="NCBI Taxonomy" id="2259595"/>
    <lineage>
        <taxon>Bacteria</taxon>
        <taxon>Pseudomonadati</taxon>
        <taxon>Bacteroidota</taxon>
        <taxon>Cytophagia</taxon>
        <taxon>Cytophagales</taxon>
        <taxon>Spirosomataceae</taxon>
        <taxon>Runella</taxon>
    </lineage>
</organism>
<proteinExistence type="predicted"/>
<evidence type="ECO:0000313" key="2">
    <source>
        <dbReference type="Proteomes" id="UP000251993"/>
    </source>
</evidence>
<protein>
    <submittedName>
        <fullName evidence="1">Uncharacterized protein</fullName>
    </submittedName>
</protein>
<accession>A0A344TK36</accession>
<keyword evidence="2" id="KW-1185">Reference proteome</keyword>
<sequence>MRIVVEGLGLLHHATACFDLGKHVKKTKNQIFYAVLLKIVYHKNFLSLKGYFLYIPDFYKYIPVDF</sequence>
<gene>
    <name evidence="1" type="ORF">DR864_15245</name>
</gene>
<dbReference type="Proteomes" id="UP000251993">
    <property type="component" value="Chromosome"/>
</dbReference>
<dbReference type="KEGG" id="run:DR864_15245"/>
<dbReference type="EMBL" id="CP030850">
    <property type="protein sequence ID" value="AXE19007.1"/>
    <property type="molecule type" value="Genomic_DNA"/>
</dbReference>
<reference evidence="1 2" key="1">
    <citation type="submission" date="2018-07" db="EMBL/GenBank/DDBJ databases">
        <title>Genome sequencing of Runella.</title>
        <authorList>
            <person name="Baek M.-G."/>
            <person name="Yi H."/>
        </authorList>
    </citation>
    <scope>NUCLEOTIDE SEQUENCE [LARGE SCALE GENOMIC DNA]</scope>
    <source>
        <strain evidence="1 2">HYN0085</strain>
    </source>
</reference>
<evidence type="ECO:0000313" key="1">
    <source>
        <dbReference type="EMBL" id="AXE19007.1"/>
    </source>
</evidence>